<dbReference type="EMBL" id="JAGGJA010000007">
    <property type="protein sequence ID" value="MCW9707560.1"/>
    <property type="molecule type" value="Genomic_DNA"/>
</dbReference>
<dbReference type="Gene3D" id="3.60.60.10">
    <property type="entry name" value="Penicillin V Acylase, Chain A"/>
    <property type="match status" value="1"/>
</dbReference>
<dbReference type="Proteomes" id="UP001207918">
    <property type="component" value="Unassembled WGS sequence"/>
</dbReference>
<dbReference type="Pfam" id="PF05742">
    <property type="entry name" value="TANGO2"/>
    <property type="match status" value="1"/>
</dbReference>
<reference evidence="1 2" key="1">
    <citation type="submission" date="2021-03" db="EMBL/GenBank/DDBJ databases">
        <title>Aliifodinibius sp. nov., a new bacterium isolated from saline soil.</title>
        <authorList>
            <person name="Galisteo C."/>
            <person name="De La Haba R."/>
            <person name="Sanchez-Porro C."/>
            <person name="Ventosa A."/>
        </authorList>
    </citation>
    <scope>NUCLEOTIDE SEQUENCE [LARGE SCALE GENOMIC DNA]</scope>
    <source>
        <strain evidence="1 2">1BSP15-2V2</strain>
    </source>
</reference>
<organism evidence="1 2">
    <name type="scientific">Fodinibius salsisoli</name>
    <dbReference type="NCBI Taxonomy" id="2820877"/>
    <lineage>
        <taxon>Bacteria</taxon>
        <taxon>Pseudomonadati</taxon>
        <taxon>Balneolota</taxon>
        <taxon>Balneolia</taxon>
        <taxon>Balneolales</taxon>
        <taxon>Balneolaceae</taxon>
        <taxon>Fodinibius</taxon>
    </lineage>
</organism>
<name>A0ABT3PNX1_9BACT</name>
<keyword evidence="2" id="KW-1185">Reference proteome</keyword>
<evidence type="ECO:0000313" key="1">
    <source>
        <dbReference type="EMBL" id="MCW9707560.1"/>
    </source>
</evidence>
<evidence type="ECO:0000313" key="2">
    <source>
        <dbReference type="Proteomes" id="UP001207918"/>
    </source>
</evidence>
<dbReference type="PANTHER" id="PTHR17985:SF8">
    <property type="entry name" value="TRANSPORT AND GOLGI ORGANIZATION PROTEIN 2 HOMOLOG"/>
    <property type="match status" value="1"/>
</dbReference>
<proteinExistence type="predicted"/>
<comment type="caution">
    <text evidence="1">The sequence shown here is derived from an EMBL/GenBank/DDBJ whole genome shotgun (WGS) entry which is preliminary data.</text>
</comment>
<accession>A0ABT3PNX1</accession>
<protein>
    <submittedName>
        <fullName evidence="1">NRDE family protein</fullName>
    </submittedName>
</protein>
<dbReference type="InterPro" id="IPR008551">
    <property type="entry name" value="TANGO2"/>
</dbReference>
<gene>
    <name evidence="1" type="ORF">J6I44_11900</name>
</gene>
<sequence>MCLITFAYQQHPDYKLILVANRDEAYNRPTRGADFWPEHPNILAGKDLKAGGTWMGINQSGHFAAITNYRDPQISKTNPPSRGQLVLNYLTDNTDPITYLQNKAPETDRYMGFNLLVGTPHKMGYYSNQQQNIRNLGPGLYGLSNHLLDTPWPKTKQSKEQLEMLIEQDKISEESLFKLLSDDTEAPEDQLPDTGIPKEVEKKISPVFIKTDEYGTRCSTVLLIDQDNKVSFSERRFKAGTLEIAEKNSFEFSLRESN</sequence>
<dbReference type="RefSeq" id="WP_265766351.1">
    <property type="nucleotide sequence ID" value="NZ_JAGGJA010000007.1"/>
</dbReference>
<dbReference type="PANTHER" id="PTHR17985">
    <property type="entry name" value="SER/THR-RICH PROTEIN T10 IN DGCR REGION"/>
    <property type="match status" value="1"/>
</dbReference>